<dbReference type="InterPro" id="IPR036291">
    <property type="entry name" value="NAD(P)-bd_dom_sf"/>
</dbReference>
<dbReference type="AlphaFoldDB" id="A0A2S4JNH0"/>
<dbReference type="Gene3D" id="3.30.360.10">
    <property type="entry name" value="Dihydrodipicolinate Reductase, domain 2"/>
    <property type="match status" value="1"/>
</dbReference>
<dbReference type="Pfam" id="PF22725">
    <property type="entry name" value="GFO_IDH_MocA_C3"/>
    <property type="match status" value="1"/>
</dbReference>
<dbReference type="InterPro" id="IPR051450">
    <property type="entry name" value="Gfo/Idh/MocA_Oxidoreductases"/>
</dbReference>
<accession>A0A2S4JNH0</accession>
<dbReference type="InterPro" id="IPR055170">
    <property type="entry name" value="GFO_IDH_MocA-like_dom"/>
</dbReference>
<protein>
    <submittedName>
        <fullName evidence="3">Oxidoreductase</fullName>
    </submittedName>
</protein>
<dbReference type="InterPro" id="IPR000683">
    <property type="entry name" value="Gfo/Idh/MocA-like_OxRdtase_N"/>
</dbReference>
<evidence type="ECO:0000313" key="4">
    <source>
        <dbReference type="Proteomes" id="UP000237350"/>
    </source>
</evidence>
<sequence length="432" mass="47689">MRPVTAVVIGAGSRGRDAYASYALRHPAELQITGVAEPDEARRNNLVQDHGIPESGTFSTWEDLLQKERFADAAFICTQDQMHLEPALEAMKRGYHLLLEKPIAPTLEDCLEIHGASRKYGVSVAVAHVLRYSPFFIILKRLIDQGAIGTLRGIQHNENIGHIHYSHSFVRGNWRNRASSSPMILAKSCHDLDILAFLADQECVSLASAGSAGSFSREKAPAGAPLRCLEGCPHEVECPYYAPKVYRQGETGWPVSVITTDLSSRGILEALREGPYGRCVYACDNDMVEHQVVSLEFARGITAAFTMSAFTHETSRTIKVMGERGEIRGHMEREVLEVHDFRTGEIQTISLGGCHNGTRHGGGDEGILRDLILHLRDKERTSLKTTLDLAMESHIMAFAAEESMNTGRTIDLRTYKRDHNVPGSRGTDSGIV</sequence>
<gene>
    <name evidence="3" type="ORF">AU468_09140</name>
</gene>
<dbReference type="GO" id="GO:0000166">
    <property type="term" value="F:nucleotide binding"/>
    <property type="evidence" value="ECO:0007669"/>
    <property type="project" value="InterPro"/>
</dbReference>
<feature type="domain" description="Gfo/Idh/MocA-like oxidoreductase N-terminal" evidence="1">
    <location>
        <begin position="6"/>
        <end position="128"/>
    </location>
</feature>
<dbReference type="Proteomes" id="UP000237350">
    <property type="component" value="Unassembled WGS sequence"/>
</dbReference>
<evidence type="ECO:0000313" key="3">
    <source>
        <dbReference type="EMBL" id="POR01020.1"/>
    </source>
</evidence>
<dbReference type="RefSeq" id="WP_181015505.1">
    <property type="nucleotide sequence ID" value="NZ_LPWH01000070.1"/>
</dbReference>
<comment type="caution">
    <text evidence="3">The sequence shown here is derived from an EMBL/GenBank/DDBJ whole genome shotgun (WGS) entry which is preliminary data.</text>
</comment>
<dbReference type="Pfam" id="PF01408">
    <property type="entry name" value="GFO_IDH_MocA"/>
    <property type="match status" value="1"/>
</dbReference>
<evidence type="ECO:0000259" key="2">
    <source>
        <dbReference type="Pfam" id="PF22725"/>
    </source>
</evidence>
<dbReference type="SUPFAM" id="SSF51735">
    <property type="entry name" value="NAD(P)-binding Rossmann-fold domains"/>
    <property type="match status" value="1"/>
</dbReference>
<dbReference type="PANTHER" id="PTHR43377:SF2">
    <property type="entry name" value="BINDING ROSSMANN FOLD OXIDOREDUCTASE, PUTATIVE (AFU_ORTHOLOGUE AFUA_4G00560)-RELATED"/>
    <property type="match status" value="1"/>
</dbReference>
<proteinExistence type="predicted"/>
<dbReference type="Gene3D" id="3.40.50.720">
    <property type="entry name" value="NAD(P)-binding Rossmann-like Domain"/>
    <property type="match status" value="1"/>
</dbReference>
<dbReference type="SUPFAM" id="SSF55347">
    <property type="entry name" value="Glyceraldehyde-3-phosphate dehydrogenase-like, C-terminal domain"/>
    <property type="match status" value="1"/>
</dbReference>
<keyword evidence="4" id="KW-1185">Reference proteome</keyword>
<evidence type="ECO:0000259" key="1">
    <source>
        <dbReference type="Pfam" id="PF01408"/>
    </source>
</evidence>
<organism evidence="3 4">
    <name type="scientific">Alkalispirochaeta sphaeroplastigenens</name>
    <dbReference type="NCBI Taxonomy" id="1187066"/>
    <lineage>
        <taxon>Bacteria</taxon>
        <taxon>Pseudomonadati</taxon>
        <taxon>Spirochaetota</taxon>
        <taxon>Spirochaetia</taxon>
        <taxon>Spirochaetales</taxon>
        <taxon>Spirochaetaceae</taxon>
        <taxon>Alkalispirochaeta</taxon>
    </lineage>
</organism>
<dbReference type="EMBL" id="LPWH01000070">
    <property type="protein sequence ID" value="POR01020.1"/>
    <property type="molecule type" value="Genomic_DNA"/>
</dbReference>
<reference evidence="4" key="1">
    <citation type="submission" date="2015-12" db="EMBL/GenBank/DDBJ databases">
        <authorList>
            <person name="Lodha T.D."/>
            <person name="Chintalapati S."/>
            <person name="Chintalapati V.R."/>
            <person name="Sravanthi T."/>
        </authorList>
    </citation>
    <scope>NUCLEOTIDE SEQUENCE [LARGE SCALE GENOMIC DNA]</scope>
    <source>
        <strain evidence="4">JC133</strain>
    </source>
</reference>
<dbReference type="PANTHER" id="PTHR43377">
    <property type="entry name" value="BILIVERDIN REDUCTASE A"/>
    <property type="match status" value="1"/>
</dbReference>
<feature type="domain" description="GFO/IDH/MocA-like oxidoreductase" evidence="2">
    <location>
        <begin position="139"/>
        <end position="328"/>
    </location>
</feature>
<name>A0A2S4JNH0_9SPIO</name>